<dbReference type="Proteomes" id="UP000317429">
    <property type="component" value="Chromosome"/>
</dbReference>
<keyword evidence="1" id="KW-0812">Transmembrane</keyword>
<evidence type="ECO:0000313" key="3">
    <source>
        <dbReference type="Proteomes" id="UP000317429"/>
    </source>
</evidence>
<protein>
    <submittedName>
        <fullName evidence="2">Uncharacterized protein</fullName>
    </submittedName>
</protein>
<dbReference type="RefSeq" id="WP_145280462.1">
    <property type="nucleotide sequence ID" value="NZ_CP036291.1"/>
</dbReference>
<gene>
    <name evidence="2" type="ORF">Pla175_02110</name>
</gene>
<evidence type="ECO:0000256" key="1">
    <source>
        <dbReference type="SAM" id="Phobius"/>
    </source>
</evidence>
<proteinExistence type="predicted"/>
<dbReference type="AlphaFoldDB" id="A0A518D5W2"/>
<feature type="transmembrane region" description="Helical" evidence="1">
    <location>
        <begin position="49"/>
        <end position="68"/>
    </location>
</feature>
<accession>A0A518D5W2</accession>
<evidence type="ECO:0000313" key="2">
    <source>
        <dbReference type="EMBL" id="QDU86858.1"/>
    </source>
</evidence>
<dbReference type="OrthoDB" id="3078780at2"/>
<keyword evidence="3" id="KW-1185">Reference proteome</keyword>
<feature type="transmembrane region" description="Helical" evidence="1">
    <location>
        <begin position="12"/>
        <end position="29"/>
    </location>
</feature>
<organism evidence="2 3">
    <name type="scientific">Pirellulimonas nuda</name>
    <dbReference type="NCBI Taxonomy" id="2528009"/>
    <lineage>
        <taxon>Bacteria</taxon>
        <taxon>Pseudomonadati</taxon>
        <taxon>Planctomycetota</taxon>
        <taxon>Planctomycetia</taxon>
        <taxon>Pirellulales</taxon>
        <taxon>Lacipirellulaceae</taxon>
        <taxon>Pirellulimonas</taxon>
    </lineage>
</organism>
<keyword evidence="1" id="KW-0472">Membrane</keyword>
<sequence length="85" mass="9027">MMRRTASAILDGLTLFWVLLVGPFCWLLRDGLGPDAGESQGVGAVVRFLLTFYWGPVAVALLAARLVLRGRSGQPASEAKAEAAP</sequence>
<reference evidence="2 3" key="1">
    <citation type="submission" date="2019-02" db="EMBL/GenBank/DDBJ databases">
        <title>Deep-cultivation of Planctomycetes and their phenomic and genomic characterization uncovers novel biology.</title>
        <authorList>
            <person name="Wiegand S."/>
            <person name="Jogler M."/>
            <person name="Boedeker C."/>
            <person name="Pinto D."/>
            <person name="Vollmers J."/>
            <person name="Rivas-Marin E."/>
            <person name="Kohn T."/>
            <person name="Peeters S.H."/>
            <person name="Heuer A."/>
            <person name="Rast P."/>
            <person name="Oberbeckmann S."/>
            <person name="Bunk B."/>
            <person name="Jeske O."/>
            <person name="Meyerdierks A."/>
            <person name="Storesund J.E."/>
            <person name="Kallscheuer N."/>
            <person name="Luecker S."/>
            <person name="Lage O.M."/>
            <person name="Pohl T."/>
            <person name="Merkel B.J."/>
            <person name="Hornburger P."/>
            <person name="Mueller R.-W."/>
            <person name="Bruemmer F."/>
            <person name="Labrenz M."/>
            <person name="Spormann A.M."/>
            <person name="Op den Camp H."/>
            <person name="Overmann J."/>
            <person name="Amann R."/>
            <person name="Jetten M.S.M."/>
            <person name="Mascher T."/>
            <person name="Medema M.H."/>
            <person name="Devos D.P."/>
            <person name="Kaster A.-K."/>
            <person name="Ovreas L."/>
            <person name="Rohde M."/>
            <person name="Galperin M.Y."/>
            <person name="Jogler C."/>
        </authorList>
    </citation>
    <scope>NUCLEOTIDE SEQUENCE [LARGE SCALE GENOMIC DNA]</scope>
    <source>
        <strain evidence="2 3">Pla175</strain>
    </source>
</reference>
<dbReference type="KEGG" id="pnd:Pla175_02110"/>
<keyword evidence="1" id="KW-1133">Transmembrane helix</keyword>
<name>A0A518D5W2_9BACT</name>
<dbReference type="EMBL" id="CP036291">
    <property type="protein sequence ID" value="QDU86858.1"/>
    <property type="molecule type" value="Genomic_DNA"/>
</dbReference>